<evidence type="ECO:0008006" key="3">
    <source>
        <dbReference type="Google" id="ProtNLM"/>
    </source>
</evidence>
<dbReference type="AlphaFoldDB" id="F5XG08"/>
<dbReference type="STRING" id="1032480.MLP_49280"/>
<dbReference type="KEGG" id="mph:MLP_49280"/>
<evidence type="ECO:0000313" key="1">
    <source>
        <dbReference type="EMBL" id="BAK37942.1"/>
    </source>
</evidence>
<name>F5XG08_MICPN</name>
<dbReference type="EMBL" id="AP012204">
    <property type="protein sequence ID" value="BAK37942.1"/>
    <property type="molecule type" value="Genomic_DNA"/>
</dbReference>
<accession>F5XG08</accession>
<sequence length="271" mass="31109">MPQQWVTVGDRVQRTESRIDDPEGTIHIALDESFSPVVCVGAAVADSDFSAINSEIENLYADLTSYSWMADQESFKKFVKDGFHMSNDDQAIADRFIAFQAHAIGFSSFIFFTESQARTKNRLTLLLYRELLRTLFQRYRSRPLIRLYFEQNSEMERYFGKVAANSLRNVSRPRPTVQLKICEKQDPPLLAISDYTMLTFSRWWAGFRNCPPKSVSTKDFTWRNLNAIRRSISVIRSLEHGTIARRDLPFSEVIQSELGGGDALGVRGRTR</sequence>
<evidence type="ECO:0000313" key="2">
    <source>
        <dbReference type="Proteomes" id="UP000007947"/>
    </source>
</evidence>
<gene>
    <name evidence="1" type="ordered locus">MLP_49280</name>
</gene>
<protein>
    <recommendedName>
        <fullName evidence="3">DUF3800 domain-containing protein</fullName>
    </recommendedName>
</protein>
<dbReference type="RefSeq" id="WP_013865763.1">
    <property type="nucleotide sequence ID" value="NC_015635.1"/>
</dbReference>
<proteinExistence type="predicted"/>
<organism evidence="1 2">
    <name type="scientific">Microlunatus phosphovorus (strain ATCC 700054 / DSM 10555 / JCM 9379 / NBRC 101784 / NCIMB 13414 / VKM Ac-1990 / NM-1)</name>
    <dbReference type="NCBI Taxonomy" id="1032480"/>
    <lineage>
        <taxon>Bacteria</taxon>
        <taxon>Bacillati</taxon>
        <taxon>Actinomycetota</taxon>
        <taxon>Actinomycetes</taxon>
        <taxon>Propionibacteriales</taxon>
        <taxon>Propionibacteriaceae</taxon>
        <taxon>Microlunatus</taxon>
    </lineage>
</organism>
<dbReference type="HOGENOM" id="CLU_1026065_0_0_11"/>
<dbReference type="Proteomes" id="UP000007947">
    <property type="component" value="Chromosome"/>
</dbReference>
<keyword evidence="2" id="KW-1185">Reference proteome</keyword>
<reference evidence="1 2" key="1">
    <citation type="submission" date="2011-05" db="EMBL/GenBank/DDBJ databases">
        <title>Whole genome sequence of Microlunatus phosphovorus NM-1.</title>
        <authorList>
            <person name="Hosoyama A."/>
            <person name="Sasaki K."/>
            <person name="Harada T."/>
            <person name="Igarashi R."/>
            <person name="Kawakoshi A."/>
            <person name="Sasagawa M."/>
            <person name="Fukada J."/>
            <person name="Nakamura S."/>
            <person name="Katano Y."/>
            <person name="Hanada S."/>
            <person name="Kamagata Y."/>
            <person name="Nakamura N."/>
            <person name="Yamazaki S."/>
            <person name="Fujita N."/>
        </authorList>
    </citation>
    <scope>NUCLEOTIDE SEQUENCE [LARGE SCALE GENOMIC DNA]</scope>
    <source>
        <strain evidence="2">ATCC 700054 / DSM 10555 / JCM 9379 / NBRC 101784 / NCIMB 13414 / VKM Ac-1990 / NM-1</strain>
    </source>
</reference>